<protein>
    <recommendedName>
        <fullName evidence="3">AraC family transcriptional regulator</fullName>
    </recommendedName>
</protein>
<evidence type="ECO:0008006" key="3">
    <source>
        <dbReference type="Google" id="ProtNLM"/>
    </source>
</evidence>
<dbReference type="RefSeq" id="WP_211870541.1">
    <property type="nucleotide sequence ID" value="NZ_JAAEDI010000021.1"/>
</dbReference>
<sequence>MTGLLVLPPASWRPAAAGVAATFRPPVTGGFAVIAAGWPEPGDARLIASDAPPTPFRPFAAAAFCAATAEEGAVFTIEAPAPPSQCRVLFVPRPHNSPSLALLAPRAVRSPAHGHAYDLDAGRARVGTSLAAQEIDTALGIAAEMLLAARDAEATRQAVIAILAHLARYPLARSPALGAFAAALVE</sequence>
<organism evidence="1 2">
    <name type="scientific">Neoroseomonas terrae</name>
    <dbReference type="NCBI Taxonomy" id="424799"/>
    <lineage>
        <taxon>Bacteria</taxon>
        <taxon>Pseudomonadati</taxon>
        <taxon>Pseudomonadota</taxon>
        <taxon>Alphaproteobacteria</taxon>
        <taxon>Acetobacterales</taxon>
        <taxon>Acetobacteraceae</taxon>
        <taxon>Neoroseomonas</taxon>
    </lineage>
</organism>
<comment type="caution">
    <text evidence="1">The sequence shown here is derived from an EMBL/GenBank/DDBJ whole genome shotgun (WGS) entry which is preliminary data.</text>
</comment>
<reference evidence="2" key="1">
    <citation type="journal article" date="2021" name="Syst. Appl. Microbiol.">
        <title>Roseomonas hellenica sp. nov., isolated from roots of wild-growing Alkanna tinctoria.</title>
        <authorList>
            <person name="Rat A."/>
            <person name="Naranjo H.D."/>
            <person name="Lebbe L."/>
            <person name="Cnockaert M."/>
            <person name="Krigas N."/>
            <person name="Grigoriadou K."/>
            <person name="Maloupa E."/>
            <person name="Willems A."/>
        </authorList>
    </citation>
    <scope>NUCLEOTIDE SEQUENCE [LARGE SCALE GENOMIC DNA]</scope>
    <source>
        <strain evidence="2">LMG 31159</strain>
    </source>
</reference>
<proteinExistence type="predicted"/>
<evidence type="ECO:0000313" key="2">
    <source>
        <dbReference type="Proteomes" id="UP000698752"/>
    </source>
</evidence>
<evidence type="ECO:0000313" key="1">
    <source>
        <dbReference type="EMBL" id="MBR0651828.1"/>
    </source>
</evidence>
<keyword evidence="2" id="KW-1185">Reference proteome</keyword>
<dbReference type="Proteomes" id="UP000698752">
    <property type="component" value="Unassembled WGS sequence"/>
</dbReference>
<gene>
    <name evidence="1" type="ORF">GXW78_19315</name>
</gene>
<accession>A0ABS5ELC2</accession>
<dbReference type="EMBL" id="JAAEDI010000021">
    <property type="protein sequence ID" value="MBR0651828.1"/>
    <property type="molecule type" value="Genomic_DNA"/>
</dbReference>
<name>A0ABS5ELC2_9PROT</name>